<dbReference type="Gene3D" id="2.120.10.30">
    <property type="entry name" value="TolB, C-terminal domain"/>
    <property type="match status" value="1"/>
</dbReference>
<dbReference type="InterPro" id="IPR053224">
    <property type="entry name" value="Sensory_adhesion_molecule"/>
</dbReference>
<dbReference type="SUPFAM" id="SSF63829">
    <property type="entry name" value="Calcium-dependent phosphotriesterase"/>
    <property type="match status" value="1"/>
</dbReference>
<protein>
    <recommendedName>
        <fullName evidence="3">Calcium-dependent phosphotriesterase superfamily protein</fullName>
    </recommendedName>
</protein>
<comment type="caution">
    <text evidence="1">The sequence shown here is derived from an EMBL/GenBank/DDBJ whole genome shotgun (WGS) entry which is preliminary data.</text>
</comment>
<evidence type="ECO:0000313" key="1">
    <source>
        <dbReference type="EMBL" id="KAF5726367.1"/>
    </source>
</evidence>
<dbReference type="FunFam" id="2.120.10.30:FF:000089">
    <property type="entry name" value="Calcium-dependent phosphotriesterase superfamily protein"/>
    <property type="match status" value="1"/>
</dbReference>
<dbReference type="EMBL" id="JAAARO010000022">
    <property type="protein sequence ID" value="KAF5726367.1"/>
    <property type="molecule type" value="Genomic_DNA"/>
</dbReference>
<name>A0A7J7BXM6_TRIWF</name>
<gene>
    <name evidence="1" type="ORF">HS088_TW22G00044</name>
</gene>
<reference evidence="1 2" key="1">
    <citation type="journal article" date="2020" name="Nat. Commun.">
        <title>Genome of Tripterygium wilfordii and identification of cytochrome P450 involved in triptolide biosynthesis.</title>
        <authorList>
            <person name="Tu L."/>
            <person name="Su P."/>
            <person name="Zhang Z."/>
            <person name="Gao L."/>
            <person name="Wang J."/>
            <person name="Hu T."/>
            <person name="Zhou J."/>
            <person name="Zhang Y."/>
            <person name="Zhao Y."/>
            <person name="Liu Y."/>
            <person name="Song Y."/>
            <person name="Tong Y."/>
            <person name="Lu Y."/>
            <person name="Yang J."/>
            <person name="Xu C."/>
            <person name="Jia M."/>
            <person name="Peters R.J."/>
            <person name="Huang L."/>
            <person name="Gao W."/>
        </authorList>
    </citation>
    <scope>NUCLEOTIDE SEQUENCE [LARGE SCALE GENOMIC DNA]</scope>
    <source>
        <strain evidence="2">cv. XIE 37</strain>
        <tissue evidence="1">Leaf</tissue>
    </source>
</reference>
<organism evidence="1 2">
    <name type="scientific">Tripterygium wilfordii</name>
    <name type="common">Thunder God vine</name>
    <dbReference type="NCBI Taxonomy" id="458696"/>
    <lineage>
        <taxon>Eukaryota</taxon>
        <taxon>Viridiplantae</taxon>
        <taxon>Streptophyta</taxon>
        <taxon>Embryophyta</taxon>
        <taxon>Tracheophyta</taxon>
        <taxon>Spermatophyta</taxon>
        <taxon>Magnoliopsida</taxon>
        <taxon>eudicotyledons</taxon>
        <taxon>Gunneridae</taxon>
        <taxon>Pentapetalae</taxon>
        <taxon>rosids</taxon>
        <taxon>fabids</taxon>
        <taxon>Celastrales</taxon>
        <taxon>Celastraceae</taxon>
        <taxon>Tripterygium</taxon>
    </lineage>
</organism>
<evidence type="ECO:0008006" key="3">
    <source>
        <dbReference type="Google" id="ProtNLM"/>
    </source>
</evidence>
<dbReference type="FunCoup" id="A0A7J7BXM6">
    <property type="interactions" value="41"/>
</dbReference>
<dbReference type="PANTHER" id="PTHR31460">
    <property type="match status" value="1"/>
</dbReference>
<keyword evidence="2" id="KW-1185">Reference proteome</keyword>
<proteinExistence type="predicted"/>
<dbReference type="AlphaFoldDB" id="A0A7J7BXM6"/>
<dbReference type="OrthoDB" id="1902639at2759"/>
<dbReference type="InParanoid" id="A0A7J7BXM6"/>
<dbReference type="PANTHER" id="PTHR31460:SF0">
    <property type="entry name" value="CALCIUM-DEPENDENT PHOSPHOTRIESTERASE SUPERFAMILY PROTEIN-RELATED"/>
    <property type="match status" value="1"/>
</dbReference>
<sequence length="326" mass="35624">MAIQLCSTKSLLFLFLISALPIAFIISLELSQSPTHVFHYHSSGFFRECAKWDDLNRRFLVGFMEGGVGQIKVPDDYSPGTVLDEVIVVKDVDLAGNASLGVLLDRPRNRLLVTISDVIKGRYAALAAYDLSTWRRLFLTQLSGPSEKTMADDVAVDAEGNAYVTDARTSRIWKVSAEGKFLYTITNPLFNVKEWYRNFMATLNGIVYHPDGYLLVIHTGSGNLYKVDIAKGDGVKLIPVNGSLIFGDGIELSSPTKLVVAGNPTGRLVESLDGWETAAVVSKFKGPAHRFATAATVKDGKVYVSHMIGMGYPAKKHALVEAVFST</sequence>
<dbReference type="Proteomes" id="UP000593562">
    <property type="component" value="Unassembled WGS sequence"/>
</dbReference>
<dbReference type="InterPro" id="IPR011042">
    <property type="entry name" value="6-blade_b-propeller_TolB-like"/>
</dbReference>
<accession>A0A7J7BXM6</accession>
<evidence type="ECO:0000313" key="2">
    <source>
        <dbReference type="Proteomes" id="UP000593562"/>
    </source>
</evidence>
<dbReference type="GO" id="GO:0005783">
    <property type="term" value="C:endoplasmic reticulum"/>
    <property type="evidence" value="ECO:0007669"/>
    <property type="project" value="TreeGrafter"/>
</dbReference>